<dbReference type="Proteomes" id="UP000237916">
    <property type="component" value="Unassembled WGS sequence"/>
</dbReference>
<name>A0A2S7ZCN4_9FIRM</name>
<protein>
    <recommendedName>
        <fullName evidence="1">Replication-associated protein ORF2/G2P domain-containing protein</fullName>
    </recommendedName>
</protein>
<dbReference type="InterPro" id="IPR056906">
    <property type="entry name" value="ORF2/G2P_dom"/>
</dbReference>
<dbReference type="Pfam" id="PF23343">
    <property type="entry name" value="REP_ORF2-G2P"/>
    <property type="match status" value="1"/>
</dbReference>
<feature type="domain" description="Replication-associated protein ORF2/G2P" evidence="1">
    <location>
        <begin position="69"/>
        <end position="166"/>
    </location>
</feature>
<gene>
    <name evidence="2" type="ORF">VEHSUH05_00970</name>
</gene>
<dbReference type="STRING" id="1298594.GCA_001312465_01285"/>
<proteinExistence type="predicted"/>
<organism evidence="2 3">
    <name type="scientific">Veillonella denticariosi JCM 15641</name>
    <dbReference type="NCBI Taxonomy" id="1298594"/>
    <lineage>
        <taxon>Bacteria</taxon>
        <taxon>Bacillati</taxon>
        <taxon>Bacillota</taxon>
        <taxon>Negativicutes</taxon>
        <taxon>Veillonellales</taxon>
        <taxon>Veillonellaceae</taxon>
        <taxon>Veillonella</taxon>
    </lineage>
</organism>
<keyword evidence="3" id="KW-1185">Reference proteome</keyword>
<dbReference type="OrthoDB" id="9814853at2"/>
<dbReference type="EMBL" id="PPDB01000001">
    <property type="protein sequence ID" value="PQL21024.1"/>
    <property type="molecule type" value="Genomic_DNA"/>
</dbReference>
<evidence type="ECO:0000259" key="1">
    <source>
        <dbReference type="Pfam" id="PF23343"/>
    </source>
</evidence>
<dbReference type="RefSeq" id="WP_105090465.1">
    <property type="nucleotide sequence ID" value="NZ_PPDB01000001.1"/>
</dbReference>
<accession>A0A2S7ZCN4</accession>
<evidence type="ECO:0000313" key="2">
    <source>
        <dbReference type="EMBL" id="PQL21024.1"/>
    </source>
</evidence>
<reference evidence="2 3" key="1">
    <citation type="submission" date="2018-01" db="EMBL/GenBank/DDBJ databases">
        <title>Draft genome sequences of clinical isolates and type strains of oral Veillonella including Veillonella infantum sp., nov.</title>
        <authorList>
            <person name="Mashima I."/>
            <person name="Liao Y.-C."/>
            <person name="Sabharwal A."/>
            <person name="Haase E.M."/>
            <person name="Nakazawa F."/>
            <person name="Scannapieco F.A."/>
        </authorList>
    </citation>
    <scope>NUCLEOTIDE SEQUENCE [LARGE SCALE GENOMIC DNA]</scope>
    <source>
        <strain evidence="2 3">JCM 15641</strain>
    </source>
</reference>
<evidence type="ECO:0000313" key="3">
    <source>
        <dbReference type="Proteomes" id="UP000237916"/>
    </source>
</evidence>
<sequence>MRRRTTITSKNMIEVSDHITGNSYYGKPGRKIRSERKQVTPEVIRKNNLRMAEKQLRLLIDMNFKADDYYLTLTFRNEEDELDAKEMIRKFFRKVRDLFNKAAETCKYIYVMEKQGRIHFHALLSRGIELTTQLLKKLWPHGYTKIEYYRGEAEDAIGLAKYFMKERKSDIDHNDAQIRKKWVSSTNLEKPKVKKKILKATEWRKDIKVPNGYYLDKDSVYEGVNNYGFSFRTYRLIRLPDWRGEYEQRKSTKALSVLRE</sequence>
<dbReference type="AlphaFoldDB" id="A0A2S7ZCN4"/>
<comment type="caution">
    <text evidence="2">The sequence shown here is derived from an EMBL/GenBank/DDBJ whole genome shotgun (WGS) entry which is preliminary data.</text>
</comment>